<proteinExistence type="predicted"/>
<name>A0A0A1U259_ENTIV</name>
<dbReference type="EMBL" id="KB206756">
    <property type="protein sequence ID" value="ELP88142.1"/>
    <property type="molecule type" value="Genomic_DNA"/>
</dbReference>
<dbReference type="KEGG" id="eiv:EIN_223350"/>
<dbReference type="SUPFAM" id="SSF57184">
    <property type="entry name" value="Growth factor receptor domain"/>
    <property type="match status" value="3"/>
</dbReference>
<feature type="domain" description="EGF-like" evidence="1">
    <location>
        <begin position="294"/>
        <end position="328"/>
    </location>
</feature>
<dbReference type="Proteomes" id="UP000014680">
    <property type="component" value="Unassembled WGS sequence"/>
</dbReference>
<feature type="domain" description="EGF-like" evidence="1">
    <location>
        <begin position="116"/>
        <end position="150"/>
    </location>
</feature>
<dbReference type="VEuPathDB" id="AmoebaDB:EIN_223350"/>
<evidence type="ECO:0000313" key="2">
    <source>
        <dbReference type="EMBL" id="ELP88142.1"/>
    </source>
</evidence>
<keyword evidence="3" id="KW-1185">Reference proteome</keyword>
<gene>
    <name evidence="2" type="ORF">EIN_223350</name>
</gene>
<dbReference type="SMART" id="SM00181">
    <property type="entry name" value="EGF"/>
    <property type="match status" value="6"/>
</dbReference>
<evidence type="ECO:0000259" key="1">
    <source>
        <dbReference type="SMART" id="SM00181"/>
    </source>
</evidence>
<reference evidence="2 3" key="1">
    <citation type="submission" date="2012-10" db="EMBL/GenBank/DDBJ databases">
        <authorList>
            <person name="Zafar N."/>
            <person name="Inman J."/>
            <person name="Hall N."/>
            <person name="Lorenzi H."/>
            <person name="Caler E."/>
        </authorList>
    </citation>
    <scope>NUCLEOTIDE SEQUENCE [LARGE SCALE GENOMIC DNA]</scope>
    <source>
        <strain evidence="2 3">IP1</strain>
    </source>
</reference>
<dbReference type="OrthoDB" id="303891at2759"/>
<dbReference type="PANTHER" id="PTHR45756:SF1">
    <property type="entry name" value="PROTEIN KINASE DOMAIN CONTAINING PROTEIN"/>
    <property type="match status" value="1"/>
</dbReference>
<dbReference type="GeneID" id="14887441"/>
<dbReference type="InterPro" id="IPR009030">
    <property type="entry name" value="Growth_fac_rcpt_cys_sf"/>
</dbReference>
<dbReference type="AlphaFoldDB" id="A0A0A1U259"/>
<dbReference type="PANTHER" id="PTHR45756">
    <property type="entry name" value="PALMITOYLTRANSFERASE"/>
    <property type="match status" value="1"/>
</dbReference>
<protein>
    <recommendedName>
        <fullName evidence="1">EGF-like domain-containing protein</fullName>
    </recommendedName>
</protein>
<sequence>MCSMRHTLHNGLHCPNWCLFGHCVNCNSNEVIDESDGTTKCEACSSFNSNCNLCASDQSHAREECNTNYYPDTSTDFKCKRCDATCNGSCNTRNGYCTGCLSNYVFVSSTSMTCQSCRMFDLHCETCSPDFSRKCVTCDSGYYPSNGICVACSTTCQQNECNTANGMCMLCIDNYVVTSPISTNCIMCSAWNKDCVTCATNFTQKCVKCKNGKFASNGNCIDCDSTCGGTCDGVSGHCTGCTSTYVPSNTNLSLCILCQAFDSNCESCVTGERKCTKCSTLNMYPDDTTHMCVSCSTTCGGSCDATNGICTTCQDNFVFQSTKSRVCESCLTFDTHCNKCLSAFERRCVMCNTGYYPNEIGQCV</sequence>
<feature type="domain" description="EGF-like" evidence="1">
    <location>
        <begin position="151"/>
        <end position="186"/>
    </location>
</feature>
<organism evidence="2 3">
    <name type="scientific">Entamoeba invadens IP1</name>
    <dbReference type="NCBI Taxonomy" id="370355"/>
    <lineage>
        <taxon>Eukaryota</taxon>
        <taxon>Amoebozoa</taxon>
        <taxon>Evosea</taxon>
        <taxon>Archamoebae</taxon>
        <taxon>Mastigamoebida</taxon>
        <taxon>Entamoebidae</taxon>
        <taxon>Entamoeba</taxon>
    </lineage>
</organism>
<feature type="domain" description="EGF-like" evidence="1">
    <location>
        <begin position="222"/>
        <end position="256"/>
    </location>
</feature>
<dbReference type="RefSeq" id="XP_004254913.1">
    <property type="nucleotide sequence ID" value="XM_004254865.1"/>
</dbReference>
<dbReference type="InterPro" id="IPR000742">
    <property type="entry name" value="EGF"/>
</dbReference>
<dbReference type="InterPro" id="IPR053215">
    <property type="entry name" value="TKL_Ser/Thr_kinase"/>
</dbReference>
<feature type="domain" description="EGF-like" evidence="1">
    <location>
        <begin position="329"/>
        <end position="364"/>
    </location>
</feature>
<evidence type="ECO:0000313" key="3">
    <source>
        <dbReference type="Proteomes" id="UP000014680"/>
    </source>
</evidence>
<feature type="domain" description="EGF-like" evidence="1">
    <location>
        <begin position="81"/>
        <end position="115"/>
    </location>
</feature>
<accession>A0A0A1U259</accession>